<gene>
    <name evidence="2" type="ORF">NCTC11157_00742</name>
</gene>
<feature type="domain" description="Metallo-beta-lactamase" evidence="1">
    <location>
        <begin position="49"/>
        <end position="107"/>
    </location>
</feature>
<protein>
    <recommendedName>
        <fullName evidence="1">Metallo-beta-lactamase domain-containing protein</fullName>
    </recommendedName>
</protein>
<evidence type="ECO:0000259" key="1">
    <source>
        <dbReference type="Pfam" id="PF00753"/>
    </source>
</evidence>
<dbReference type="PANTHER" id="PTHR30619:SF1">
    <property type="entry name" value="RECOMBINATION PROTEIN 2"/>
    <property type="match status" value="1"/>
</dbReference>
<organism evidence="2 3">
    <name type="scientific">Prevotella disiens</name>
    <dbReference type="NCBI Taxonomy" id="28130"/>
    <lineage>
        <taxon>Bacteria</taxon>
        <taxon>Pseudomonadati</taxon>
        <taxon>Bacteroidota</taxon>
        <taxon>Bacteroidia</taxon>
        <taxon>Bacteroidales</taxon>
        <taxon>Prevotellaceae</taxon>
        <taxon>Prevotella</taxon>
    </lineage>
</organism>
<dbReference type="Gene3D" id="3.60.15.10">
    <property type="entry name" value="Ribonuclease Z/Hydroxyacylglutathione hydrolase-like"/>
    <property type="match status" value="1"/>
</dbReference>
<dbReference type="EMBL" id="UGTL01000001">
    <property type="protein sequence ID" value="SUB85023.1"/>
    <property type="molecule type" value="Genomic_DNA"/>
</dbReference>
<dbReference type="SUPFAM" id="SSF56281">
    <property type="entry name" value="Metallo-hydrolase/oxidoreductase"/>
    <property type="match status" value="1"/>
</dbReference>
<dbReference type="Proteomes" id="UP000254072">
    <property type="component" value="Unassembled WGS sequence"/>
</dbReference>
<reference evidence="2 3" key="1">
    <citation type="submission" date="2018-06" db="EMBL/GenBank/DDBJ databases">
        <authorList>
            <consortium name="Pathogen Informatics"/>
            <person name="Doyle S."/>
        </authorList>
    </citation>
    <scope>NUCLEOTIDE SEQUENCE [LARGE SCALE GENOMIC DNA]</scope>
    <source>
        <strain evidence="2 3">NCTC11157</strain>
    </source>
</reference>
<dbReference type="PANTHER" id="PTHR30619">
    <property type="entry name" value="DNA INTERNALIZATION/COMPETENCE PROTEIN COMEC/REC2"/>
    <property type="match status" value="1"/>
</dbReference>
<proteinExistence type="predicted"/>
<evidence type="ECO:0000313" key="2">
    <source>
        <dbReference type="EMBL" id="SUB85023.1"/>
    </source>
</evidence>
<dbReference type="InterPro" id="IPR052159">
    <property type="entry name" value="Competence_DNA_uptake"/>
</dbReference>
<name>A0A379DX17_9BACT</name>
<dbReference type="InterPro" id="IPR036866">
    <property type="entry name" value="RibonucZ/Hydroxyglut_hydro"/>
</dbReference>
<dbReference type="AlphaFoldDB" id="A0A379DX17"/>
<dbReference type="InterPro" id="IPR001279">
    <property type="entry name" value="Metallo-B-lactamas"/>
</dbReference>
<evidence type="ECO:0000313" key="3">
    <source>
        <dbReference type="Proteomes" id="UP000254072"/>
    </source>
</evidence>
<accession>A0A379DX17</accession>
<dbReference type="Pfam" id="PF00753">
    <property type="entry name" value="Lactamase_B"/>
    <property type="match status" value="1"/>
</dbReference>
<sequence>MLSVKYIPMLYYDAIIIRFTGDDGSVHNIFVDGGNINSRKFCYTDRLKKELELLFGMGESIDLWVITHIDNDHIGGLYNFINDTEFFETHQERLKEVWMNYGGKGDYEVQRTGTIGYHGGKELRDLLKEKHVVVKQAILAGHISTLSDATITVVAPNENAMKCYIKWWNNIEFKDVAQTVDGLIKGGKWDYDKKFKDFNLTLYEEDNEVKNNSSIAFVLSYHGYNLLFSADSCSSLLSDGLKNTNMLKDGDFKFDLMHIPHHGSCRNSSFVFLKDIICPKYVISGNGANRYHLPDKETIARLNAANPTGCELHFTQMNFKLKEIFANDDCGNLKIIDDANFTFE</sequence>